<dbReference type="PANTHER" id="PTHR10110">
    <property type="entry name" value="SODIUM/HYDROGEN EXCHANGER"/>
    <property type="match status" value="1"/>
</dbReference>
<evidence type="ECO:0000256" key="8">
    <source>
        <dbReference type="ARBA" id="ARBA00023053"/>
    </source>
</evidence>
<dbReference type="Proteomes" id="UP000184510">
    <property type="component" value="Unassembled WGS sequence"/>
</dbReference>
<evidence type="ECO:0000256" key="9">
    <source>
        <dbReference type="ARBA" id="ARBA00023065"/>
    </source>
</evidence>
<proteinExistence type="inferred from homology"/>
<keyword evidence="3" id="KW-0813">Transport</keyword>
<protein>
    <submittedName>
        <fullName evidence="14">Monovalent cation:H+ antiporter, CPA1 family</fullName>
    </submittedName>
</protein>
<keyword evidence="7 12" id="KW-1133">Transmembrane helix</keyword>
<organism evidence="14 15">
    <name type="scientific">Rubritalea squalenifaciens DSM 18772</name>
    <dbReference type="NCBI Taxonomy" id="1123071"/>
    <lineage>
        <taxon>Bacteria</taxon>
        <taxon>Pseudomonadati</taxon>
        <taxon>Verrucomicrobiota</taxon>
        <taxon>Verrucomicrobiia</taxon>
        <taxon>Verrucomicrobiales</taxon>
        <taxon>Rubritaleaceae</taxon>
        <taxon>Rubritalea</taxon>
    </lineage>
</organism>
<evidence type="ECO:0000256" key="5">
    <source>
        <dbReference type="ARBA" id="ARBA00022475"/>
    </source>
</evidence>
<dbReference type="GO" id="GO:0098719">
    <property type="term" value="P:sodium ion import across plasma membrane"/>
    <property type="evidence" value="ECO:0007669"/>
    <property type="project" value="TreeGrafter"/>
</dbReference>
<keyword evidence="5" id="KW-1003">Cell membrane</keyword>
<sequence length="427" mass="45566">MELLDIAAVLLSLAGLFAYVNHRWIKLPTTIGIMLISLGLSLGLLLLGQVWGYMDDFADHFVGLIDFNETLMEGMLSYLLFAGALHVNMTDLKKQRKLVAVMASVGVVVTTFLVGSAAYFLFGLLGIDIPYIWCLVFGSLIAPTDPVAVLGILKTAGAPKSLETKITGESLFNDGVGVVVYLALLGFAGVGGHAESHDSPVMEVVKLFAMEAGGGILLGALLGGIAYYMLKSIDNYHVEVLLTLALVTAGYRLAMAMHISGPLAMVVAGLMIGNHARETAMSTRTRKYVDTFWEIIDEVLNAVLFLIIGLEIFLLEFSGAALLAGVILIPITLAVRYMSVLVPVSVMRSRREFTPGVEKILTWGGIRGGISVALALAIPQSAGVAREIILIATYVIVIFSISVQGLTLKGLIARCIGDKAVTKSPSH</sequence>
<evidence type="ECO:0000256" key="7">
    <source>
        <dbReference type="ARBA" id="ARBA00022989"/>
    </source>
</evidence>
<feature type="transmembrane region" description="Helical" evidence="12">
    <location>
        <begin position="360"/>
        <end position="382"/>
    </location>
</feature>
<gene>
    <name evidence="14" type="ORF">SAMN02745181_3419</name>
</gene>
<dbReference type="STRING" id="1123071.SAMN02745181_3419"/>
<feature type="transmembrane region" description="Helical" evidence="12">
    <location>
        <begin position="320"/>
        <end position="339"/>
    </location>
</feature>
<evidence type="ECO:0000256" key="1">
    <source>
        <dbReference type="ARBA" id="ARBA00004651"/>
    </source>
</evidence>
<comment type="subcellular location">
    <subcellularLocation>
        <location evidence="1">Cell membrane</location>
        <topology evidence="1">Multi-pass membrane protein</topology>
    </subcellularLocation>
</comment>
<dbReference type="AlphaFoldDB" id="A0A1M6QJP0"/>
<feature type="transmembrane region" description="Helical" evidence="12">
    <location>
        <begin position="130"/>
        <end position="153"/>
    </location>
</feature>
<feature type="transmembrane region" description="Helical" evidence="12">
    <location>
        <begin position="388"/>
        <end position="408"/>
    </location>
</feature>
<dbReference type="InterPro" id="IPR006153">
    <property type="entry name" value="Cation/H_exchanger_TM"/>
</dbReference>
<comment type="similarity">
    <text evidence="2">Belongs to the monovalent cation:proton antiporter 1 (CPA1) transporter (TC 2.A.36) family.</text>
</comment>
<dbReference type="FunCoup" id="A0A1M6QJP0">
    <property type="interactions" value="99"/>
</dbReference>
<keyword evidence="9" id="KW-0406">Ion transport</keyword>
<dbReference type="EMBL" id="FQYR01000006">
    <property type="protein sequence ID" value="SHK20406.1"/>
    <property type="molecule type" value="Genomic_DNA"/>
</dbReference>
<dbReference type="OrthoDB" id="154752at2"/>
<dbReference type="Gene3D" id="6.10.140.1330">
    <property type="match status" value="1"/>
</dbReference>
<name>A0A1M6QJP0_9BACT</name>
<feature type="transmembrane region" description="Helical" evidence="12">
    <location>
        <begin position="207"/>
        <end position="230"/>
    </location>
</feature>
<dbReference type="GO" id="GO:0015386">
    <property type="term" value="F:potassium:proton antiporter activity"/>
    <property type="evidence" value="ECO:0007669"/>
    <property type="project" value="TreeGrafter"/>
</dbReference>
<evidence type="ECO:0000256" key="2">
    <source>
        <dbReference type="ARBA" id="ARBA00007367"/>
    </source>
</evidence>
<evidence type="ECO:0000313" key="15">
    <source>
        <dbReference type="Proteomes" id="UP000184510"/>
    </source>
</evidence>
<feature type="domain" description="Cation/H+ exchanger transmembrane" evidence="13">
    <location>
        <begin position="15"/>
        <end position="411"/>
    </location>
</feature>
<keyword evidence="11" id="KW-0739">Sodium transport</keyword>
<evidence type="ECO:0000256" key="6">
    <source>
        <dbReference type="ARBA" id="ARBA00022692"/>
    </source>
</evidence>
<keyword evidence="4" id="KW-0050">Antiport</keyword>
<dbReference type="GO" id="GO:0005886">
    <property type="term" value="C:plasma membrane"/>
    <property type="evidence" value="ECO:0007669"/>
    <property type="project" value="UniProtKB-SubCell"/>
</dbReference>
<reference evidence="14 15" key="1">
    <citation type="submission" date="2016-11" db="EMBL/GenBank/DDBJ databases">
        <authorList>
            <person name="Jaros S."/>
            <person name="Januszkiewicz K."/>
            <person name="Wedrychowicz H."/>
        </authorList>
    </citation>
    <scope>NUCLEOTIDE SEQUENCE [LARGE SCALE GENOMIC DNA]</scope>
    <source>
        <strain evidence="14 15">DSM 18772</strain>
    </source>
</reference>
<keyword evidence="8" id="KW-0915">Sodium</keyword>
<dbReference type="GO" id="GO:0051453">
    <property type="term" value="P:regulation of intracellular pH"/>
    <property type="evidence" value="ECO:0007669"/>
    <property type="project" value="TreeGrafter"/>
</dbReference>
<dbReference type="Pfam" id="PF00999">
    <property type="entry name" value="Na_H_Exchanger"/>
    <property type="match status" value="1"/>
</dbReference>
<evidence type="ECO:0000313" key="14">
    <source>
        <dbReference type="EMBL" id="SHK20406.1"/>
    </source>
</evidence>
<feature type="transmembrane region" description="Helical" evidence="12">
    <location>
        <begin position="6"/>
        <end position="24"/>
    </location>
</feature>
<evidence type="ECO:0000256" key="3">
    <source>
        <dbReference type="ARBA" id="ARBA00022448"/>
    </source>
</evidence>
<dbReference type="InterPro" id="IPR018422">
    <property type="entry name" value="Cation/H_exchanger_CPA1"/>
</dbReference>
<evidence type="ECO:0000256" key="4">
    <source>
        <dbReference type="ARBA" id="ARBA00022449"/>
    </source>
</evidence>
<feature type="transmembrane region" description="Helical" evidence="12">
    <location>
        <begin position="31"/>
        <end position="51"/>
    </location>
</feature>
<evidence type="ECO:0000259" key="13">
    <source>
        <dbReference type="Pfam" id="PF00999"/>
    </source>
</evidence>
<dbReference type="GO" id="GO:0015385">
    <property type="term" value="F:sodium:proton antiporter activity"/>
    <property type="evidence" value="ECO:0007669"/>
    <property type="project" value="InterPro"/>
</dbReference>
<evidence type="ECO:0000256" key="10">
    <source>
        <dbReference type="ARBA" id="ARBA00023136"/>
    </source>
</evidence>
<keyword evidence="10 12" id="KW-0472">Membrane</keyword>
<feature type="transmembrane region" description="Helical" evidence="12">
    <location>
        <begin position="71"/>
        <end position="87"/>
    </location>
</feature>
<feature type="transmembrane region" description="Helical" evidence="12">
    <location>
        <begin position="250"/>
        <end position="272"/>
    </location>
</feature>
<feature type="transmembrane region" description="Helical" evidence="12">
    <location>
        <begin position="292"/>
        <end position="314"/>
    </location>
</feature>
<dbReference type="RefSeq" id="WP_143184975.1">
    <property type="nucleotide sequence ID" value="NZ_FQYR01000006.1"/>
</dbReference>
<keyword evidence="15" id="KW-1185">Reference proteome</keyword>
<evidence type="ECO:0000256" key="11">
    <source>
        <dbReference type="ARBA" id="ARBA00023201"/>
    </source>
</evidence>
<dbReference type="InParanoid" id="A0A1M6QJP0"/>
<evidence type="ECO:0000256" key="12">
    <source>
        <dbReference type="SAM" id="Phobius"/>
    </source>
</evidence>
<keyword evidence="6 12" id="KW-0812">Transmembrane</keyword>
<feature type="transmembrane region" description="Helical" evidence="12">
    <location>
        <begin position="99"/>
        <end position="124"/>
    </location>
</feature>
<dbReference type="PANTHER" id="PTHR10110:SF195">
    <property type="entry name" value="NA(+)_H(+) ANTIPORTER NHAS2"/>
    <property type="match status" value="1"/>
</dbReference>
<accession>A0A1M6QJP0</accession>